<name>A0A1G4NYJ5_9FLOR</name>
<accession>A0A1G4NYJ5</accession>
<gene>
    <name evidence="2" type="primary">ycf37</name>
    <name evidence="2" type="ORF">J0255_37</name>
</gene>
<keyword evidence="1" id="KW-0472">Membrane</keyword>
<evidence type="ECO:0000313" key="2">
    <source>
        <dbReference type="EMBL" id="SCW23728.1"/>
    </source>
</evidence>
<protein>
    <submittedName>
        <fullName evidence="2">Uncharacterized protein</fullName>
    </submittedName>
</protein>
<feature type="transmembrane region" description="Helical" evidence="1">
    <location>
        <begin position="6"/>
        <end position="25"/>
    </location>
</feature>
<sequence>MATLYLITLIIILSPITISLTFQVVRNFWTFKQIKNTVTKNNRYILNATNEFNIGKLYIDQKQWSKAITILDNCLYFSKIESKSPYLAAKHYNAIGFILETNQHRSIARRYYEQAFRLSPEYNIARKNFDRIRK</sequence>
<keyword evidence="2" id="KW-0150">Chloroplast</keyword>
<keyword evidence="1" id="KW-0812">Transmembrane</keyword>
<reference evidence="2" key="1">
    <citation type="submission" date="2016-10" db="EMBL/GenBank/DDBJ databases">
        <title>Chloroplast genomes as a tool to resolve red algal phylogenies: a case study in the Nemaliales.</title>
        <authorList>
            <person name="Costa J.F."/>
            <person name="Lin S.M."/>
            <person name="Macaya E.C."/>
            <person name="Fernandez-Garcia C."/>
            <person name="Verbruggen H."/>
        </authorList>
    </citation>
    <scope>NUCLEOTIDE SEQUENCE</scope>
    <source>
        <strain evidence="2">J.0255</strain>
    </source>
</reference>
<dbReference type="RefSeq" id="YP_009315273.1">
    <property type="nucleotide sequence ID" value="NC_031666.1"/>
</dbReference>
<reference evidence="2" key="2">
    <citation type="submission" date="2016-10" db="EMBL/GenBank/DDBJ databases">
        <authorList>
            <person name="de Groot N.N."/>
        </authorList>
    </citation>
    <scope>NUCLEOTIDE SEQUENCE</scope>
    <source>
        <strain evidence="2">J.0255</strain>
    </source>
</reference>
<dbReference type="InterPro" id="IPR011990">
    <property type="entry name" value="TPR-like_helical_dom_sf"/>
</dbReference>
<organism evidence="2">
    <name type="scientific">Yamadaella caenomyce</name>
    <dbReference type="NCBI Taxonomy" id="259029"/>
    <lineage>
        <taxon>Eukaryota</taxon>
        <taxon>Rhodophyta</taxon>
        <taxon>Florideophyceae</taxon>
        <taxon>Nemaliophycidae</taxon>
        <taxon>Nemaliales</taxon>
        <taxon>Liagoraceae</taxon>
        <taxon>Yamadaella</taxon>
    </lineage>
</organism>
<evidence type="ECO:0000256" key="1">
    <source>
        <dbReference type="SAM" id="Phobius"/>
    </source>
</evidence>
<keyword evidence="2" id="KW-0934">Plastid</keyword>
<dbReference type="GeneID" id="29998106"/>
<dbReference type="SUPFAM" id="SSF48452">
    <property type="entry name" value="TPR-like"/>
    <property type="match status" value="1"/>
</dbReference>
<geneLocation type="chloroplast" evidence="2"/>
<proteinExistence type="predicted"/>
<dbReference type="EMBL" id="LT622875">
    <property type="protein sequence ID" value="SCW23728.1"/>
    <property type="molecule type" value="Genomic_DNA"/>
</dbReference>
<dbReference type="Gene3D" id="1.25.40.10">
    <property type="entry name" value="Tetratricopeptide repeat domain"/>
    <property type="match status" value="1"/>
</dbReference>
<keyword evidence="1" id="KW-1133">Transmembrane helix</keyword>
<dbReference type="AlphaFoldDB" id="A0A1G4NYJ5"/>